<evidence type="ECO:0000259" key="6">
    <source>
        <dbReference type="Pfam" id="PF04085"/>
    </source>
</evidence>
<dbReference type="NCBIfam" id="TIGR00219">
    <property type="entry name" value="mreC"/>
    <property type="match status" value="1"/>
</dbReference>
<dbReference type="InterPro" id="IPR042177">
    <property type="entry name" value="Cell/Rod_1"/>
</dbReference>
<name>A0A1I1G1I0_9GAMM</name>
<evidence type="ECO:0000256" key="3">
    <source>
        <dbReference type="ARBA" id="ARBA00022960"/>
    </source>
</evidence>
<dbReference type="InterPro" id="IPR007221">
    <property type="entry name" value="MreC"/>
</dbReference>
<dbReference type="PANTHER" id="PTHR34138:SF1">
    <property type="entry name" value="CELL SHAPE-DETERMINING PROTEIN MREC"/>
    <property type="match status" value="1"/>
</dbReference>
<accession>A0A1I1G1I0</accession>
<evidence type="ECO:0000256" key="2">
    <source>
        <dbReference type="ARBA" id="ARBA00013855"/>
    </source>
</evidence>
<protein>
    <recommendedName>
        <fullName evidence="2 5">Cell shape-determining protein MreC</fullName>
    </recommendedName>
    <alternativeName>
        <fullName evidence="4 5">Cell shape protein MreC</fullName>
    </alternativeName>
</protein>
<organism evidence="7 8">
    <name type="scientific">Marinospirillum celere</name>
    <dbReference type="NCBI Taxonomy" id="1122252"/>
    <lineage>
        <taxon>Bacteria</taxon>
        <taxon>Pseudomonadati</taxon>
        <taxon>Pseudomonadota</taxon>
        <taxon>Gammaproteobacteria</taxon>
        <taxon>Oceanospirillales</taxon>
        <taxon>Oceanospirillaceae</taxon>
        <taxon>Marinospirillum</taxon>
    </lineage>
</organism>
<comment type="function">
    <text evidence="5">Involved in formation and maintenance of cell shape.</text>
</comment>
<dbReference type="Gene3D" id="2.40.10.350">
    <property type="entry name" value="Rod shape-determining protein MreC, domain 2"/>
    <property type="match status" value="1"/>
</dbReference>
<proteinExistence type="inferred from homology"/>
<feature type="domain" description="Rod shape-determining protein MreC beta-barrel core" evidence="6">
    <location>
        <begin position="114"/>
        <end position="259"/>
    </location>
</feature>
<dbReference type="EMBL" id="FOLH01000002">
    <property type="protein sequence ID" value="SFC03698.1"/>
    <property type="molecule type" value="Genomic_DNA"/>
</dbReference>
<dbReference type="STRING" id="1122252.SAMN05660443_1252"/>
<sequence length="277" mass="31032">MGYRLLFAVTLSALLMLAEHRFSEVAYARSWMSLVVTPIQWAADVPGRTWGWAVDTLANRNLLLEENRELKSQALVLAERSQTMSAVVAENVRLRELLNAAQRSELDFITGELIGVNYDPFSQQVVINRGRQDGAYIGMPVVDASGVMGQLISVSPYTSRLLLISDTNHALPVQVNRNGLRFVAQGSGRANLLRLDHVPETADIREGDLLVTSGLGDRFPFGYPVARIERVSHQRGEPFMDVEARPLAQLDRSRYVLLLFYQEPMPDDVDAPNRRSR</sequence>
<dbReference type="InterPro" id="IPR055342">
    <property type="entry name" value="MreC_beta-barrel_core"/>
</dbReference>
<dbReference type="PANTHER" id="PTHR34138">
    <property type="entry name" value="CELL SHAPE-DETERMINING PROTEIN MREC"/>
    <property type="match status" value="1"/>
</dbReference>
<dbReference type="GO" id="GO:0008360">
    <property type="term" value="P:regulation of cell shape"/>
    <property type="evidence" value="ECO:0007669"/>
    <property type="project" value="UniProtKB-KW"/>
</dbReference>
<dbReference type="PIRSF" id="PIRSF038471">
    <property type="entry name" value="MreC"/>
    <property type="match status" value="1"/>
</dbReference>
<evidence type="ECO:0000313" key="8">
    <source>
        <dbReference type="Proteomes" id="UP000199058"/>
    </source>
</evidence>
<evidence type="ECO:0000256" key="4">
    <source>
        <dbReference type="ARBA" id="ARBA00032089"/>
    </source>
</evidence>
<dbReference type="Proteomes" id="UP000199058">
    <property type="component" value="Unassembled WGS sequence"/>
</dbReference>
<evidence type="ECO:0000256" key="5">
    <source>
        <dbReference type="PIRNR" id="PIRNR038471"/>
    </source>
</evidence>
<keyword evidence="8" id="KW-1185">Reference proteome</keyword>
<reference evidence="7 8" key="1">
    <citation type="submission" date="2016-10" db="EMBL/GenBank/DDBJ databases">
        <authorList>
            <person name="de Groot N.N."/>
        </authorList>
    </citation>
    <scope>NUCLEOTIDE SEQUENCE [LARGE SCALE GENOMIC DNA]</scope>
    <source>
        <strain evidence="7 8">DSM 18438</strain>
    </source>
</reference>
<gene>
    <name evidence="7" type="ORF">SAMN05660443_1252</name>
</gene>
<dbReference type="GO" id="GO:0005886">
    <property type="term" value="C:plasma membrane"/>
    <property type="evidence" value="ECO:0007669"/>
    <property type="project" value="TreeGrafter"/>
</dbReference>
<evidence type="ECO:0000313" key="7">
    <source>
        <dbReference type="EMBL" id="SFC03698.1"/>
    </source>
</evidence>
<dbReference type="InterPro" id="IPR042175">
    <property type="entry name" value="Cell/Rod_MreC_2"/>
</dbReference>
<keyword evidence="3 5" id="KW-0133">Cell shape</keyword>
<dbReference type="AlphaFoldDB" id="A0A1I1G1I0"/>
<evidence type="ECO:0000256" key="1">
    <source>
        <dbReference type="ARBA" id="ARBA00009369"/>
    </source>
</evidence>
<dbReference type="Pfam" id="PF04085">
    <property type="entry name" value="MreC"/>
    <property type="match status" value="1"/>
</dbReference>
<dbReference type="Gene3D" id="2.40.10.340">
    <property type="entry name" value="Rod shape-determining protein MreC, domain 1"/>
    <property type="match status" value="1"/>
</dbReference>
<comment type="similarity">
    <text evidence="1 5">Belongs to the MreC family.</text>
</comment>